<dbReference type="Proteomes" id="UP000000262">
    <property type="component" value="Chromosome"/>
</dbReference>
<gene>
    <name evidence="1" type="ordered locus">Igni_0367</name>
</gene>
<dbReference type="AlphaFoldDB" id="A8A9E8"/>
<keyword evidence="2" id="KW-1185">Reference proteome</keyword>
<proteinExistence type="predicted"/>
<dbReference type="HOGENOM" id="CLU_2313751_0_0_2"/>
<sequence length="99" mass="10787">MNPLAALLAFILTVMFLESGHFEILLVLLIAIGALPPEHAAALARRLGKLYYEVNKALDSLTKGGPAEWLGKVGYWRAKRAAGALKGSPYEVLKETKRP</sequence>
<dbReference type="KEGG" id="iho:Igni_0367"/>
<reference evidence="1 2" key="1">
    <citation type="journal article" date="2008" name="Genome Biol.">
        <title>A genomic analysis of the archaeal system Ignicoccus hospitalis-Nanoarchaeum equitans.</title>
        <authorList>
            <person name="Podar M."/>
            <person name="Anderson I."/>
            <person name="Makarova K.S."/>
            <person name="Elkins J.G."/>
            <person name="Ivanova N."/>
            <person name="Wall M.A."/>
            <person name="Lykidis A."/>
            <person name="Mavromatis K."/>
            <person name="Sun H."/>
            <person name="Hudson M.E."/>
            <person name="Chen W."/>
            <person name="Deciu C."/>
            <person name="Hutchison D."/>
            <person name="Eads J.R."/>
            <person name="Anderson A."/>
            <person name="Fernandes F."/>
            <person name="Szeto E."/>
            <person name="Lapidus A."/>
            <person name="Kyrpides N.C."/>
            <person name="Saier M.H.Jr."/>
            <person name="Richardson P.M."/>
            <person name="Rachel R."/>
            <person name="Huber H."/>
            <person name="Eisen J.A."/>
            <person name="Koonin E.V."/>
            <person name="Keller M."/>
            <person name="Stetter K.O."/>
        </authorList>
    </citation>
    <scope>NUCLEOTIDE SEQUENCE [LARGE SCALE GENOMIC DNA]</scope>
    <source>
        <strain evidence="2">KIN4/I / DSM 18386 / JCM 14125</strain>
    </source>
</reference>
<dbReference type="EMBL" id="CP000816">
    <property type="protein sequence ID" value="ABU81550.1"/>
    <property type="molecule type" value="Genomic_DNA"/>
</dbReference>
<dbReference type="GeneID" id="5561880"/>
<evidence type="ECO:0000313" key="2">
    <source>
        <dbReference type="Proteomes" id="UP000000262"/>
    </source>
</evidence>
<protein>
    <submittedName>
        <fullName evidence="1">Uncharacterized protein</fullName>
    </submittedName>
</protein>
<dbReference type="RefSeq" id="WP_011998402.1">
    <property type="nucleotide sequence ID" value="NC_009776.1"/>
</dbReference>
<dbReference type="STRING" id="453591.Igni_0367"/>
<name>A8A9E8_IGNH4</name>
<accession>A8A9E8</accession>
<evidence type="ECO:0000313" key="1">
    <source>
        <dbReference type="EMBL" id="ABU81550.1"/>
    </source>
</evidence>
<organism evidence="1 2">
    <name type="scientific">Ignicoccus hospitalis (strain KIN4/I / DSM 18386 / JCM 14125)</name>
    <dbReference type="NCBI Taxonomy" id="453591"/>
    <lineage>
        <taxon>Archaea</taxon>
        <taxon>Thermoproteota</taxon>
        <taxon>Thermoprotei</taxon>
        <taxon>Desulfurococcales</taxon>
        <taxon>Desulfurococcaceae</taxon>
        <taxon>Ignicoccus</taxon>
    </lineage>
</organism>